<feature type="active site" description="Proton acceptor" evidence="2">
    <location>
        <position position="203"/>
    </location>
</feature>
<evidence type="ECO:0000256" key="4">
    <source>
        <dbReference type="RuleBase" id="RU004508"/>
    </source>
</evidence>
<evidence type="ECO:0000313" key="5">
    <source>
        <dbReference type="EMBL" id="RAV07619.1"/>
    </source>
</evidence>
<comment type="caution">
    <text evidence="5">The sequence shown here is derived from an EMBL/GenBank/DDBJ whole genome shotgun (WGS) entry which is preliminary data.</text>
</comment>
<reference evidence="5 6" key="1">
    <citation type="submission" date="2018-06" db="EMBL/GenBank/DDBJ databases">
        <title>NTM in soil in Japan.</title>
        <authorList>
            <person name="Ohya K."/>
        </authorList>
    </citation>
    <scope>NUCLEOTIDE SEQUENCE [LARGE SCALE GENOMIC DNA]</scope>
    <source>
        <strain evidence="5 6">GF28</strain>
    </source>
</reference>
<comment type="cofactor">
    <cofactor evidence="1">
        <name>pyridoxal 5'-phosphate</name>
        <dbReference type="ChEBI" id="CHEBI:597326"/>
    </cofactor>
</comment>
<dbReference type="EMBL" id="QMEV01000045">
    <property type="protein sequence ID" value="RAV07619.1"/>
    <property type="molecule type" value="Genomic_DNA"/>
</dbReference>
<accession>A0A329LIM9</accession>
<dbReference type="Proteomes" id="UP000250915">
    <property type="component" value="Unassembled WGS sequence"/>
</dbReference>
<dbReference type="PANTHER" id="PTHR30244:SF34">
    <property type="entry name" value="DTDP-4-AMINO-4,6-DIDEOXYGALACTOSE TRANSAMINASE"/>
    <property type="match status" value="1"/>
</dbReference>
<dbReference type="InterPro" id="IPR000653">
    <property type="entry name" value="DegT/StrS_aminotransferase"/>
</dbReference>
<evidence type="ECO:0000256" key="2">
    <source>
        <dbReference type="PIRSR" id="PIRSR000390-1"/>
    </source>
</evidence>
<gene>
    <name evidence="5" type="ORF">DQP57_18535</name>
</gene>
<dbReference type="OrthoDB" id="9804264at2"/>
<comment type="similarity">
    <text evidence="4">Belongs to the DegT/DnrJ/EryC1 family.</text>
</comment>
<dbReference type="InterPro" id="IPR015424">
    <property type="entry name" value="PyrdxlP-dep_Trfase"/>
</dbReference>
<dbReference type="Pfam" id="PF01041">
    <property type="entry name" value="DegT_DnrJ_EryC1"/>
    <property type="match status" value="1"/>
</dbReference>
<dbReference type="GO" id="GO:0000271">
    <property type="term" value="P:polysaccharide biosynthetic process"/>
    <property type="evidence" value="ECO:0007669"/>
    <property type="project" value="TreeGrafter"/>
</dbReference>
<evidence type="ECO:0000313" key="6">
    <source>
        <dbReference type="Proteomes" id="UP000250915"/>
    </source>
</evidence>
<keyword evidence="3 4" id="KW-0663">Pyridoxal phosphate</keyword>
<protein>
    <submittedName>
        <fullName evidence="5">DegT/DnrJ/EryC1/StrS family aminotransferase</fullName>
    </submittedName>
</protein>
<proteinExistence type="inferred from homology"/>
<evidence type="ECO:0000256" key="3">
    <source>
        <dbReference type="PIRSR" id="PIRSR000390-2"/>
    </source>
</evidence>
<sequence>MRMARLAIGGGSPVWREAWPLWPQHDARTSERVIAALGSGRWTVSGGWTGTQPYEQVFARRFAEFVEVPYCVSTDHGSSSLMIALEALGVGAGDEVIVPVLTWVATATAVLNVNAVPVFVDVDPETGCLDPRALSAAVTARTRAVIVVHLHCRMADMDEIGALATQHGLPVIEDCAQAHGARWAGRPAGSLGDVGAFSMQQGKVLTCGEGGAVVTKDAALYDRLQQLRADARRYPAAEPDIGYPYLVEAGEVMGTNHCLAELPAALLLDQLERLPQQLLQRARAAELLDTELAGVAGVRPTAWPARLELPSIFAYTVRRDPDAFAGAPTERVCAALAAELGLRVYRSDRPLHDNILYCPQTKERYRWLHDRLRAAAQQRFPAAEALYENLILLPHRALLSEPAGLEAIVAAFHKVATHADELRAAD</sequence>
<organism evidence="5 6">
    <name type="scientific">Mycobacterium colombiense</name>
    <dbReference type="NCBI Taxonomy" id="339268"/>
    <lineage>
        <taxon>Bacteria</taxon>
        <taxon>Bacillati</taxon>
        <taxon>Actinomycetota</taxon>
        <taxon>Actinomycetes</taxon>
        <taxon>Mycobacteriales</taxon>
        <taxon>Mycobacteriaceae</taxon>
        <taxon>Mycobacterium</taxon>
        <taxon>Mycobacterium avium complex (MAC)</taxon>
    </lineage>
</organism>
<dbReference type="CDD" id="cd00616">
    <property type="entry name" value="AHBA_syn"/>
    <property type="match status" value="1"/>
</dbReference>
<dbReference type="GO" id="GO:0030170">
    <property type="term" value="F:pyridoxal phosphate binding"/>
    <property type="evidence" value="ECO:0007669"/>
    <property type="project" value="TreeGrafter"/>
</dbReference>
<dbReference type="PIRSF" id="PIRSF000390">
    <property type="entry name" value="PLP_StrS"/>
    <property type="match status" value="1"/>
</dbReference>
<dbReference type="AlphaFoldDB" id="A0A329LIM9"/>
<evidence type="ECO:0000256" key="1">
    <source>
        <dbReference type="ARBA" id="ARBA00001933"/>
    </source>
</evidence>
<keyword evidence="5" id="KW-0808">Transferase</keyword>
<keyword evidence="5" id="KW-0032">Aminotransferase</keyword>
<dbReference type="Gene3D" id="3.90.1150.10">
    <property type="entry name" value="Aspartate Aminotransferase, domain 1"/>
    <property type="match status" value="1"/>
</dbReference>
<dbReference type="InterPro" id="IPR015422">
    <property type="entry name" value="PyrdxlP-dep_Trfase_small"/>
</dbReference>
<dbReference type="GO" id="GO:0008483">
    <property type="term" value="F:transaminase activity"/>
    <property type="evidence" value="ECO:0007669"/>
    <property type="project" value="UniProtKB-KW"/>
</dbReference>
<dbReference type="Gene3D" id="3.40.640.10">
    <property type="entry name" value="Type I PLP-dependent aspartate aminotransferase-like (Major domain)"/>
    <property type="match status" value="1"/>
</dbReference>
<dbReference type="SUPFAM" id="SSF53383">
    <property type="entry name" value="PLP-dependent transferases"/>
    <property type="match status" value="1"/>
</dbReference>
<feature type="modified residue" description="N6-(pyridoxal phosphate)lysine" evidence="3">
    <location>
        <position position="203"/>
    </location>
</feature>
<dbReference type="InterPro" id="IPR015421">
    <property type="entry name" value="PyrdxlP-dep_Trfase_major"/>
</dbReference>
<dbReference type="PANTHER" id="PTHR30244">
    <property type="entry name" value="TRANSAMINASE"/>
    <property type="match status" value="1"/>
</dbReference>
<name>A0A329LIM9_9MYCO</name>